<gene>
    <name evidence="1" type="ORF">BJ138DRAFT_301542</name>
</gene>
<protein>
    <submittedName>
        <fullName evidence="1">Uncharacterized protein</fullName>
    </submittedName>
</protein>
<keyword evidence="2" id="KW-1185">Reference proteome</keyword>
<proteinExistence type="predicted"/>
<evidence type="ECO:0000313" key="2">
    <source>
        <dbReference type="Proteomes" id="UP000790377"/>
    </source>
</evidence>
<comment type="caution">
    <text evidence="1">The sequence shown here is derived from an EMBL/GenBank/DDBJ whole genome shotgun (WGS) entry which is preliminary data.</text>
</comment>
<organism evidence="1 2">
    <name type="scientific">Hygrophoropsis aurantiaca</name>
    <dbReference type="NCBI Taxonomy" id="72124"/>
    <lineage>
        <taxon>Eukaryota</taxon>
        <taxon>Fungi</taxon>
        <taxon>Dikarya</taxon>
        <taxon>Basidiomycota</taxon>
        <taxon>Agaricomycotina</taxon>
        <taxon>Agaricomycetes</taxon>
        <taxon>Agaricomycetidae</taxon>
        <taxon>Boletales</taxon>
        <taxon>Coniophorineae</taxon>
        <taxon>Hygrophoropsidaceae</taxon>
        <taxon>Hygrophoropsis</taxon>
    </lineage>
</organism>
<dbReference type="EMBL" id="MU267789">
    <property type="protein sequence ID" value="KAH7908931.1"/>
    <property type="molecule type" value="Genomic_DNA"/>
</dbReference>
<accession>A0ACB8A653</accession>
<sequence>MKKVSEEWTPDSITSVFRLSSGFHQQCPFTSEVCGLGWRFEVVSQLENFEIRIQPSIREQALHKSLVQIQLTSEGSDPSHHQRAAPLTGPPHTSLQKILRNTELLYFRHGEVPPSNTFRANIRPCCLQNVRKMTFKVTFETLPMRSKGPLLLLSAAFAATTTTVTPMAMRSLETSISSGTSFDVQFIAFSYRSSSASLAHPLTIHANSTVMQDVLAGFFLDDNGGDRSLLLAIDVGETFEYEEDCFAGADDYDYESDSDFDGDEVLTESEEEDTTTEDSQKNTEEDTFSEPDPVKDLSESMNMIEEIRCHPSLDRSGDVLSDGGSGVLLTSVCSGGGQSPVLSSIKSGSMASAQDRTSTDFEKTSFAKPAHIGRMMLVKGAAYKTWHAFIYYCYTDQINFSPLKSQKSLPQKPPAAHVDHNPPTCSPKSMYRLADKIGNTRLKQIAFEAIRASLSTENILKEALSKFTSRYPEIQEMEISILVAKRAELELDQLLPRAFQEMALGKTHSQPVLTKFVARVLQM</sequence>
<evidence type="ECO:0000313" key="1">
    <source>
        <dbReference type="EMBL" id="KAH7908931.1"/>
    </source>
</evidence>
<reference evidence="1" key="1">
    <citation type="journal article" date="2021" name="New Phytol.">
        <title>Evolutionary innovations through gain and loss of genes in the ectomycorrhizal Boletales.</title>
        <authorList>
            <person name="Wu G."/>
            <person name="Miyauchi S."/>
            <person name="Morin E."/>
            <person name="Kuo A."/>
            <person name="Drula E."/>
            <person name="Varga T."/>
            <person name="Kohler A."/>
            <person name="Feng B."/>
            <person name="Cao Y."/>
            <person name="Lipzen A."/>
            <person name="Daum C."/>
            <person name="Hundley H."/>
            <person name="Pangilinan J."/>
            <person name="Johnson J."/>
            <person name="Barry K."/>
            <person name="LaButti K."/>
            <person name="Ng V."/>
            <person name="Ahrendt S."/>
            <person name="Min B."/>
            <person name="Choi I.G."/>
            <person name="Park H."/>
            <person name="Plett J.M."/>
            <person name="Magnuson J."/>
            <person name="Spatafora J.W."/>
            <person name="Nagy L.G."/>
            <person name="Henrissat B."/>
            <person name="Grigoriev I.V."/>
            <person name="Yang Z.L."/>
            <person name="Xu J."/>
            <person name="Martin F.M."/>
        </authorList>
    </citation>
    <scope>NUCLEOTIDE SEQUENCE</scope>
    <source>
        <strain evidence="1">ATCC 28755</strain>
    </source>
</reference>
<dbReference type="Proteomes" id="UP000790377">
    <property type="component" value="Unassembled WGS sequence"/>
</dbReference>
<name>A0ACB8A653_9AGAM</name>